<dbReference type="OrthoDB" id="8221452at2"/>
<feature type="transmembrane region" description="Helical" evidence="2">
    <location>
        <begin position="156"/>
        <end position="176"/>
    </location>
</feature>
<evidence type="ECO:0000313" key="4">
    <source>
        <dbReference type="Proteomes" id="UP000245293"/>
    </source>
</evidence>
<gene>
    <name evidence="3" type="ORF">DFK10_04345</name>
</gene>
<dbReference type="EMBL" id="QETF01000003">
    <property type="protein sequence ID" value="PWG17944.1"/>
    <property type="molecule type" value="Genomic_DNA"/>
</dbReference>
<evidence type="ECO:0000313" key="3">
    <source>
        <dbReference type="EMBL" id="PWG17944.1"/>
    </source>
</evidence>
<dbReference type="SUPFAM" id="SSF53335">
    <property type="entry name" value="S-adenosyl-L-methionine-dependent methyltransferases"/>
    <property type="match status" value="1"/>
</dbReference>
<dbReference type="PANTHER" id="PTHR43317">
    <property type="entry name" value="THERMOSPERMINE SYNTHASE ACAULIS5"/>
    <property type="match status" value="1"/>
</dbReference>
<feature type="transmembrane region" description="Helical" evidence="2">
    <location>
        <begin position="348"/>
        <end position="371"/>
    </location>
</feature>
<feature type="transmembrane region" description="Helical" evidence="2">
    <location>
        <begin position="82"/>
        <end position="102"/>
    </location>
</feature>
<dbReference type="Proteomes" id="UP000245293">
    <property type="component" value="Unassembled WGS sequence"/>
</dbReference>
<feature type="transmembrane region" description="Helical" evidence="2">
    <location>
        <begin position="51"/>
        <end position="70"/>
    </location>
</feature>
<keyword evidence="2" id="KW-0472">Membrane</keyword>
<feature type="transmembrane region" description="Helical" evidence="2">
    <location>
        <begin position="410"/>
        <end position="439"/>
    </location>
</feature>
<feature type="transmembrane region" description="Helical" evidence="2">
    <location>
        <begin position="377"/>
        <end position="398"/>
    </location>
</feature>
<dbReference type="PANTHER" id="PTHR43317:SF1">
    <property type="entry name" value="THERMOSPERMINE SYNTHASE ACAULIS5"/>
    <property type="match status" value="1"/>
</dbReference>
<comment type="caution">
    <text evidence="3">The sequence shown here is derived from an EMBL/GenBank/DDBJ whole genome shotgun (WGS) entry which is preliminary data.</text>
</comment>
<evidence type="ECO:0000256" key="2">
    <source>
        <dbReference type="SAM" id="Phobius"/>
    </source>
</evidence>
<evidence type="ECO:0000256" key="1">
    <source>
        <dbReference type="ARBA" id="ARBA00023115"/>
    </source>
</evidence>
<proteinExistence type="predicted"/>
<name>A0A2V1P7X4_9RHOB</name>
<keyword evidence="4" id="KW-1185">Reference proteome</keyword>
<feature type="transmembrane region" description="Helical" evidence="2">
    <location>
        <begin position="256"/>
        <end position="276"/>
    </location>
</feature>
<dbReference type="InterPro" id="IPR029063">
    <property type="entry name" value="SAM-dependent_MTases_sf"/>
</dbReference>
<dbReference type="RefSeq" id="WP_109386959.1">
    <property type="nucleotide sequence ID" value="NZ_QETF01000003.1"/>
</dbReference>
<feature type="transmembrane region" description="Helical" evidence="2">
    <location>
        <begin position="114"/>
        <end position="135"/>
    </location>
</feature>
<feature type="transmembrane region" description="Helical" evidence="2">
    <location>
        <begin position="18"/>
        <end position="39"/>
    </location>
</feature>
<accession>A0A2V1P7X4</accession>
<sequence length="736" mass="77798">MAFVTAAETPRHARLAPWLFTLTIFLSAALLFFVQPLFARVVLPAIGGSPAVWTTAMLFFQTVLLGGYLYAHLSTRYLSVPVQVILHLAIWGAALAFLPPALPEGWELDAGRPVALQTLGLFALGVGVPFALLSSNAPLIQSWYARSGGPSAEDPYFLYGASNLGSMLALLAFPLLAEPLFGASEIALGFAAGFVALGLGLATCGGLVFGRSRAKPDAPRVDRAGPNLPVMLYWAVLAFVPSSLMLAVTSKISTDIGAVPLVWVVPLALFLLSFVLSFRNVTPVAGQGFTRLTQLAGVAALCLMTGAFGDYLSPIATVVLVLCFFAIAIWAHRALYEVRPDSGHLTTFYVVMSIGGAMGGLFNSILGLVLFTDHVEGVVTLLVLLLLVFGKTLGLTGAHARRGVALGLPAGVAATGIALAGAGAPLVLGGAILAGIAGLVLIRPALPALLVAAGCVAILPVWIAVPDDRLFADRSFFGLHRVIEQDGIRLYTNGTTVHGAQRLADIGAERPLPITYYHPAAPMGQVMRSVVGQKAERVGIVGQGIGSLACYAREGQEWHFYEIDAMVDRVARDPALFSFLSACTPNAPTHLGDARVILAGQSDLAFDVLVIDAYSSDAVPVHLTTREAMELYLDRLAPGGVLLFHISNRYYDIGLPLARSAEALGVHAWRQLSSDDASDDPGYRQSDVAMIARDPADVAALIETGAWQRLRSDSGPVWTDDKANPLSILKPGAFTH</sequence>
<reference evidence="4" key="1">
    <citation type="submission" date="2018-05" db="EMBL/GenBank/DDBJ databases">
        <authorList>
            <person name="Du Z."/>
            <person name="Wang X."/>
        </authorList>
    </citation>
    <scope>NUCLEOTIDE SEQUENCE [LARGE SCALE GENOMIC DNA]</scope>
    <source>
        <strain evidence="4">WDS4C29</strain>
    </source>
</reference>
<feature type="transmembrane region" description="Helical" evidence="2">
    <location>
        <begin position="188"/>
        <end position="209"/>
    </location>
</feature>
<feature type="transmembrane region" description="Helical" evidence="2">
    <location>
        <begin position="445"/>
        <end position="465"/>
    </location>
</feature>
<organism evidence="3 4">
    <name type="scientific">Salibaculum griseiflavum</name>
    <dbReference type="NCBI Taxonomy" id="1914409"/>
    <lineage>
        <taxon>Bacteria</taxon>
        <taxon>Pseudomonadati</taxon>
        <taxon>Pseudomonadota</taxon>
        <taxon>Alphaproteobacteria</taxon>
        <taxon>Rhodobacterales</taxon>
        <taxon>Roseobacteraceae</taxon>
        <taxon>Salibaculum</taxon>
    </lineage>
</organism>
<keyword evidence="2" id="KW-1133">Transmembrane helix</keyword>
<dbReference type="Gene3D" id="3.40.50.150">
    <property type="entry name" value="Vaccinia Virus protein VP39"/>
    <property type="match status" value="1"/>
</dbReference>
<protein>
    <submittedName>
        <fullName evidence="3">Transporter</fullName>
    </submittedName>
</protein>
<dbReference type="AlphaFoldDB" id="A0A2V1P7X4"/>
<feature type="transmembrane region" description="Helical" evidence="2">
    <location>
        <begin position="315"/>
        <end position="336"/>
    </location>
</feature>
<keyword evidence="1" id="KW-0620">Polyamine biosynthesis</keyword>
<dbReference type="NCBIfam" id="NF037959">
    <property type="entry name" value="MFS_SpdSyn"/>
    <property type="match status" value="1"/>
</dbReference>
<dbReference type="GO" id="GO:0006596">
    <property type="term" value="P:polyamine biosynthetic process"/>
    <property type="evidence" value="ECO:0007669"/>
    <property type="project" value="UniProtKB-KW"/>
</dbReference>
<feature type="transmembrane region" description="Helical" evidence="2">
    <location>
        <begin position="230"/>
        <end position="250"/>
    </location>
</feature>
<keyword evidence="2" id="KW-0812">Transmembrane</keyword>